<comment type="caution">
    <text evidence="2">The sequence shown here is derived from an EMBL/GenBank/DDBJ whole genome shotgun (WGS) entry which is preliminary data.</text>
</comment>
<reference evidence="2 3" key="1">
    <citation type="submission" date="2018-06" db="EMBL/GenBank/DDBJ databases">
        <title>Complete Genomes of Monosporascus.</title>
        <authorList>
            <person name="Robinson A.J."/>
            <person name="Natvig D.O."/>
        </authorList>
    </citation>
    <scope>NUCLEOTIDE SEQUENCE [LARGE SCALE GENOMIC DNA]</scope>
    <source>
        <strain evidence="2 3">CBS 110550</strain>
    </source>
</reference>
<dbReference type="AlphaFoldDB" id="A0A4V1XBJ0"/>
<keyword evidence="3" id="KW-1185">Reference proteome</keyword>
<dbReference type="InterPro" id="IPR043729">
    <property type="entry name" value="DUF5672"/>
</dbReference>
<protein>
    <recommendedName>
        <fullName evidence="1">DUF5672 domain-containing protein</fullName>
    </recommendedName>
</protein>
<accession>A0A4V1XBJ0</accession>
<dbReference type="EMBL" id="QJNU01000130">
    <property type="protein sequence ID" value="RYP06419.1"/>
    <property type="molecule type" value="Genomic_DNA"/>
</dbReference>
<dbReference type="STRING" id="155417.A0A4V1XBJ0"/>
<proteinExistence type="predicted"/>
<evidence type="ECO:0000313" key="2">
    <source>
        <dbReference type="EMBL" id="RYP06419.1"/>
    </source>
</evidence>
<feature type="domain" description="DUF5672" evidence="1">
    <location>
        <begin position="130"/>
        <end position="270"/>
    </location>
</feature>
<name>A0A4V1XBJ0_9PEZI</name>
<gene>
    <name evidence="2" type="ORF">DL764_003155</name>
</gene>
<dbReference type="Pfam" id="PF18922">
    <property type="entry name" value="DUF5672"/>
    <property type="match status" value="1"/>
</dbReference>
<evidence type="ECO:0000259" key="1">
    <source>
        <dbReference type="Pfam" id="PF18922"/>
    </source>
</evidence>
<organism evidence="2 3">
    <name type="scientific">Monosporascus ibericus</name>
    <dbReference type="NCBI Taxonomy" id="155417"/>
    <lineage>
        <taxon>Eukaryota</taxon>
        <taxon>Fungi</taxon>
        <taxon>Dikarya</taxon>
        <taxon>Ascomycota</taxon>
        <taxon>Pezizomycotina</taxon>
        <taxon>Sordariomycetes</taxon>
        <taxon>Xylariomycetidae</taxon>
        <taxon>Xylariales</taxon>
        <taxon>Xylariales incertae sedis</taxon>
        <taxon>Monosporascus</taxon>
    </lineage>
</organism>
<dbReference type="OrthoDB" id="10025998at2759"/>
<sequence length="630" mass="72714">MKSQNGSVFSLTRMKAILILSLVTTWSIAHVLHSYREAIKTRLEEVKQRVPEVNIDWHPKDIDSPRQYNASKLALLIEPRPIPHLVPQILHMISVVPPDWRFLFIGSNKSVISVGRSYSTKHLQKIGKLDLMVLPEPWEIDSKEKVYRMLTDVRFYDEFLPGVEWILKYEYDSILCANSPNSLDEWLHWDWAGAARSQNSRYSGNGGLSLRRVSTIKRVLRFQSRYNNTQPEDEWFGHRVMVLPGAKVASGENGQLTVEDIYMPHPMGFHVRDGGNQLAQGIWNDADRRKEIFDYCPELSLIMDMKLEFFERVTWPDSNLDILVEKGSKFKQLKAYLLKIGYQMTYELISEEYTSSDITKCEEYVRPGSDVQSAKIKLIPVRGLPMKAVLHSTATSCLMNFISWNKAFSIFPRLTFMEHETIPLRVNHRPMPQMMKSWNVSLNRCSMLGWRVRSLPPNKQVDRKLLGDIWYDHFGDSAGSLGRRVGEHNTWMIPLATTSVAPPATPDFILEYASFKFCSPVLRYRYIYGPVLVKESISGGGTQARYSLGPVWESLNHMLKRAMLIQLCKLDEPERQRVLGGIGWPPDLVQAPVFEKPEAWDYMDDEVPKWFARLMDNPRLLDCFGFSNMQ</sequence>
<dbReference type="Proteomes" id="UP000293360">
    <property type="component" value="Unassembled WGS sequence"/>
</dbReference>
<evidence type="ECO:0000313" key="3">
    <source>
        <dbReference type="Proteomes" id="UP000293360"/>
    </source>
</evidence>